<name>A0ABR9ZKU5_9CORY</name>
<dbReference type="Proteomes" id="UP000635902">
    <property type="component" value="Unassembled WGS sequence"/>
</dbReference>
<feature type="transmembrane region" description="Helical" evidence="1">
    <location>
        <begin position="67"/>
        <end position="84"/>
    </location>
</feature>
<feature type="transmembrane region" description="Helical" evidence="1">
    <location>
        <begin position="41"/>
        <end position="61"/>
    </location>
</feature>
<accession>A0ABR9ZKU5</accession>
<evidence type="ECO:0000256" key="1">
    <source>
        <dbReference type="SAM" id="Phobius"/>
    </source>
</evidence>
<dbReference type="EMBL" id="JADKMY010000002">
    <property type="protein sequence ID" value="MBF4554060.1"/>
    <property type="molecule type" value="Genomic_DNA"/>
</dbReference>
<keyword evidence="3" id="KW-1185">Reference proteome</keyword>
<protein>
    <submittedName>
        <fullName evidence="2">Uncharacterized protein</fullName>
    </submittedName>
</protein>
<reference evidence="2 3" key="1">
    <citation type="submission" date="2020-10" db="EMBL/GenBank/DDBJ databases">
        <title>Novel species in genus Corynebacterium.</title>
        <authorList>
            <person name="Zhang G."/>
        </authorList>
    </citation>
    <scope>NUCLEOTIDE SEQUENCE [LARGE SCALE GENOMIC DNA]</scope>
    <source>
        <strain evidence="2 3">DSM 45110</strain>
    </source>
</reference>
<keyword evidence="1" id="KW-1133">Transmembrane helix</keyword>
<gene>
    <name evidence="2" type="ORF">IRY30_08250</name>
</gene>
<feature type="transmembrane region" description="Helical" evidence="1">
    <location>
        <begin position="114"/>
        <end position="134"/>
    </location>
</feature>
<evidence type="ECO:0000313" key="2">
    <source>
        <dbReference type="EMBL" id="MBF4554060.1"/>
    </source>
</evidence>
<evidence type="ECO:0000313" key="3">
    <source>
        <dbReference type="Proteomes" id="UP000635902"/>
    </source>
</evidence>
<feature type="transmembrane region" description="Helical" evidence="1">
    <location>
        <begin position="154"/>
        <end position="177"/>
    </location>
</feature>
<organism evidence="2 3">
    <name type="scientific">Corynebacterium suicordis DSM 45110</name>
    <dbReference type="NCBI Taxonomy" id="1121369"/>
    <lineage>
        <taxon>Bacteria</taxon>
        <taxon>Bacillati</taxon>
        <taxon>Actinomycetota</taxon>
        <taxon>Actinomycetes</taxon>
        <taxon>Mycobacteriales</taxon>
        <taxon>Corynebacteriaceae</taxon>
        <taxon>Corynebacterium</taxon>
    </lineage>
</organism>
<keyword evidence="1" id="KW-0472">Membrane</keyword>
<proteinExistence type="predicted"/>
<sequence length="188" mass="21337">MIEAPSSHFRSRSAASIRWQKNQEKTEKMIPNWRTPQRQQLLINIFIGSLGLGFFTAFAFLFYVPALFLWLPFTVIMCVSWTMLRITIGSRDTAPLDVLDEYESAVLDHWRRRAYVGVSWSLLAMGGLLVFIGVSLGLGETSSEFLGKNTSSWMYFLGLISLLLYITFSSLPAIGYARNFPASYPENN</sequence>
<keyword evidence="1" id="KW-0812">Transmembrane</keyword>
<comment type="caution">
    <text evidence="2">The sequence shown here is derived from an EMBL/GenBank/DDBJ whole genome shotgun (WGS) entry which is preliminary data.</text>
</comment>
<dbReference type="RefSeq" id="WP_194556926.1">
    <property type="nucleotide sequence ID" value="NZ_JADKMY010000002.1"/>
</dbReference>